<dbReference type="Pfam" id="PF00891">
    <property type="entry name" value="Methyltransf_2"/>
    <property type="match status" value="1"/>
</dbReference>
<dbReference type="GO" id="GO:0032259">
    <property type="term" value="P:methylation"/>
    <property type="evidence" value="ECO:0007669"/>
    <property type="project" value="UniProtKB-KW"/>
</dbReference>
<gene>
    <name evidence="5" type="ORF">BS50DRAFT_679804</name>
</gene>
<accession>A0A2T2NAC8</accession>
<evidence type="ECO:0000313" key="5">
    <source>
        <dbReference type="EMBL" id="PSN62387.1"/>
    </source>
</evidence>
<dbReference type="EMBL" id="KZ678141">
    <property type="protein sequence ID" value="PSN62387.1"/>
    <property type="molecule type" value="Genomic_DNA"/>
</dbReference>
<evidence type="ECO:0000256" key="1">
    <source>
        <dbReference type="ARBA" id="ARBA00022603"/>
    </source>
</evidence>
<name>A0A2T2NAC8_CORCC</name>
<protein>
    <submittedName>
        <fullName evidence="5">S-adenosyl-L-methionine-dependent methyltransferase</fullName>
    </submittedName>
</protein>
<dbReference type="PANTHER" id="PTHR43712:SF16">
    <property type="entry name" value="O-METHYLTRANSFERASE ELCB"/>
    <property type="match status" value="1"/>
</dbReference>
<dbReference type="InterPro" id="IPR001077">
    <property type="entry name" value="COMT_C"/>
</dbReference>
<dbReference type="InterPro" id="IPR036388">
    <property type="entry name" value="WH-like_DNA-bd_sf"/>
</dbReference>
<dbReference type="InterPro" id="IPR036390">
    <property type="entry name" value="WH_DNA-bd_sf"/>
</dbReference>
<evidence type="ECO:0000259" key="4">
    <source>
        <dbReference type="Pfam" id="PF00891"/>
    </source>
</evidence>
<dbReference type="GO" id="GO:0008171">
    <property type="term" value="F:O-methyltransferase activity"/>
    <property type="evidence" value="ECO:0007669"/>
    <property type="project" value="InterPro"/>
</dbReference>
<sequence>MSFTPQSLFSITSTLARAAADLASLPPSLASAGPLPHVDASHPPESPSAAYINAKTAVIDAAEKLVALVRTPRDSLIELSFQHCATATLQLVLRYRLHHAVPLDSASTFTNVADAVGLPDKVPVSLVERLLQHSMSFGVFAPAPDGKVAHNAASALLVNDPDLEAWLYLCTNIAYPAGAQLPKALEKYGASSEANETAYSVYIGRHVSQFERFREPDGHAEHEMFARAMKGISAGGAYDVHHVVHGGYPWNELPEGTLLVDVGGGPGHVAMALAENYPNLEFLVQDLPETVQFGNDSCPSRLRSRIRFEAHDFFAIQPEHRVGDPRPIVYFARFILHDWSDKYAKKIVGAISPRMRPQDRLVLNEVVIPEPGKGALQIERKCHDRDLLMLMNLNGRERTLAAFGSVFDAVEPRLCVSRVHRPPLGELSLIEAVVDTKSV</sequence>
<feature type="domain" description="O-methyltransferase C-terminal" evidence="4">
    <location>
        <begin position="257"/>
        <end position="407"/>
    </location>
</feature>
<dbReference type="Gene3D" id="3.40.50.150">
    <property type="entry name" value="Vaccinia Virus protein VP39"/>
    <property type="match status" value="1"/>
</dbReference>
<proteinExistence type="predicted"/>
<keyword evidence="1 5" id="KW-0489">Methyltransferase</keyword>
<dbReference type="InterPro" id="IPR029063">
    <property type="entry name" value="SAM-dependent_MTases_sf"/>
</dbReference>
<dbReference type="Proteomes" id="UP000240883">
    <property type="component" value="Unassembled WGS sequence"/>
</dbReference>
<organism evidence="5 6">
    <name type="scientific">Corynespora cassiicola Philippines</name>
    <dbReference type="NCBI Taxonomy" id="1448308"/>
    <lineage>
        <taxon>Eukaryota</taxon>
        <taxon>Fungi</taxon>
        <taxon>Dikarya</taxon>
        <taxon>Ascomycota</taxon>
        <taxon>Pezizomycotina</taxon>
        <taxon>Dothideomycetes</taxon>
        <taxon>Pleosporomycetidae</taxon>
        <taxon>Pleosporales</taxon>
        <taxon>Corynesporascaceae</taxon>
        <taxon>Corynespora</taxon>
    </lineage>
</organism>
<dbReference type="PROSITE" id="PS51683">
    <property type="entry name" value="SAM_OMT_II"/>
    <property type="match status" value="1"/>
</dbReference>
<dbReference type="InterPro" id="IPR016461">
    <property type="entry name" value="COMT-like"/>
</dbReference>
<evidence type="ECO:0000256" key="2">
    <source>
        <dbReference type="ARBA" id="ARBA00022679"/>
    </source>
</evidence>
<keyword evidence="6" id="KW-1185">Reference proteome</keyword>
<evidence type="ECO:0000256" key="3">
    <source>
        <dbReference type="ARBA" id="ARBA00022691"/>
    </source>
</evidence>
<dbReference type="Gene3D" id="1.10.10.10">
    <property type="entry name" value="Winged helix-like DNA-binding domain superfamily/Winged helix DNA-binding domain"/>
    <property type="match status" value="1"/>
</dbReference>
<dbReference type="AlphaFoldDB" id="A0A2T2NAC8"/>
<dbReference type="SUPFAM" id="SSF46785">
    <property type="entry name" value="Winged helix' DNA-binding domain"/>
    <property type="match status" value="1"/>
</dbReference>
<dbReference type="SUPFAM" id="SSF53335">
    <property type="entry name" value="S-adenosyl-L-methionine-dependent methyltransferases"/>
    <property type="match status" value="1"/>
</dbReference>
<keyword evidence="3" id="KW-0949">S-adenosyl-L-methionine</keyword>
<dbReference type="PANTHER" id="PTHR43712">
    <property type="entry name" value="PUTATIVE (AFU_ORTHOLOGUE AFUA_4G14580)-RELATED"/>
    <property type="match status" value="1"/>
</dbReference>
<evidence type="ECO:0000313" key="6">
    <source>
        <dbReference type="Proteomes" id="UP000240883"/>
    </source>
</evidence>
<keyword evidence="2 5" id="KW-0808">Transferase</keyword>
<dbReference type="OrthoDB" id="2410195at2759"/>
<reference evidence="5 6" key="1">
    <citation type="journal article" date="2018" name="Front. Microbiol.">
        <title>Genome-Wide Analysis of Corynespora cassiicola Leaf Fall Disease Putative Effectors.</title>
        <authorList>
            <person name="Lopez D."/>
            <person name="Ribeiro S."/>
            <person name="Label P."/>
            <person name="Fumanal B."/>
            <person name="Venisse J.S."/>
            <person name="Kohler A."/>
            <person name="de Oliveira R.R."/>
            <person name="Labutti K."/>
            <person name="Lipzen A."/>
            <person name="Lail K."/>
            <person name="Bauer D."/>
            <person name="Ohm R.A."/>
            <person name="Barry K.W."/>
            <person name="Spatafora J."/>
            <person name="Grigoriev I.V."/>
            <person name="Martin F.M."/>
            <person name="Pujade-Renaud V."/>
        </authorList>
    </citation>
    <scope>NUCLEOTIDE SEQUENCE [LARGE SCALE GENOMIC DNA]</scope>
    <source>
        <strain evidence="5 6">Philippines</strain>
    </source>
</reference>